<reference evidence="1 2" key="1">
    <citation type="journal article" date="2018" name="Front. Microbiol.">
        <title>Prospects for Fungal Bioremediation of Acidic Radioactive Waste Sites: Characterization and Genome Sequence of Rhodotorula taiwanensis MD1149.</title>
        <authorList>
            <person name="Tkavc R."/>
            <person name="Matrosova V.Y."/>
            <person name="Grichenko O.E."/>
            <person name="Gostincar C."/>
            <person name="Volpe R.P."/>
            <person name="Klimenkova P."/>
            <person name="Gaidamakova E.K."/>
            <person name="Zhou C.E."/>
            <person name="Stewart B.J."/>
            <person name="Lyman M.G."/>
            <person name="Malfatti S.A."/>
            <person name="Rubinfeld B."/>
            <person name="Courtot M."/>
            <person name="Singh J."/>
            <person name="Dalgard C.L."/>
            <person name="Hamilton T."/>
            <person name="Frey K.G."/>
            <person name="Gunde-Cimerman N."/>
            <person name="Dugan L."/>
            <person name="Daly M.J."/>
        </authorList>
    </citation>
    <scope>NUCLEOTIDE SEQUENCE [LARGE SCALE GENOMIC DNA]</scope>
    <source>
        <strain evidence="1 2">MD1149</strain>
    </source>
</reference>
<keyword evidence="2" id="KW-1185">Reference proteome</keyword>
<evidence type="ECO:0000313" key="2">
    <source>
        <dbReference type="Proteomes" id="UP000237144"/>
    </source>
</evidence>
<evidence type="ECO:0008006" key="3">
    <source>
        <dbReference type="Google" id="ProtNLM"/>
    </source>
</evidence>
<organism evidence="1 2">
    <name type="scientific">Rhodotorula taiwanensis</name>
    <dbReference type="NCBI Taxonomy" id="741276"/>
    <lineage>
        <taxon>Eukaryota</taxon>
        <taxon>Fungi</taxon>
        <taxon>Dikarya</taxon>
        <taxon>Basidiomycota</taxon>
        <taxon>Pucciniomycotina</taxon>
        <taxon>Microbotryomycetes</taxon>
        <taxon>Sporidiobolales</taxon>
        <taxon>Sporidiobolaceae</taxon>
        <taxon>Rhodotorula</taxon>
    </lineage>
</organism>
<accession>A0A2S5BDT6</accession>
<dbReference type="Proteomes" id="UP000237144">
    <property type="component" value="Unassembled WGS sequence"/>
</dbReference>
<sequence>MPLSPHARAMTRYRLPLELELHVLELALPPLRMTAVKGRVQFCLAVSLVHRSFTAWAQQHLREQFVYTYQHRHGQLRRLEKRRRDAEAAHDWKPKYVLLDLQWLDYALGLVDCRFCGMAFDYDELVTSDDERADERPRYNTNLADWTGDGLVRFNASFLSWLQGIPQLGLRLPHTMLDFDDIPGVELLELATDSCIEPWVDPVACPLGPGGTLILRYFNIDTWIPPNHAVRSLVLHSCDYLSSHDDDFSQALPNLVDFVSHLSVPSFSTATLSTLPSTLCRAFFISEEKFELQGSDGTPGPTFSKPANLELCSLVQLRPPSRSLPPSEIAGLETLCAPFVAAFVKEGADFRYKLSSRSAEEELADVMGMLAL</sequence>
<dbReference type="EMBL" id="PJQD01000020">
    <property type="protein sequence ID" value="POY74934.1"/>
    <property type="molecule type" value="Genomic_DNA"/>
</dbReference>
<dbReference type="AlphaFoldDB" id="A0A2S5BDT6"/>
<comment type="caution">
    <text evidence="1">The sequence shown here is derived from an EMBL/GenBank/DDBJ whole genome shotgun (WGS) entry which is preliminary data.</text>
</comment>
<protein>
    <recommendedName>
        <fullName evidence="3">F-box domain-containing protein</fullName>
    </recommendedName>
</protein>
<evidence type="ECO:0000313" key="1">
    <source>
        <dbReference type="EMBL" id="POY74934.1"/>
    </source>
</evidence>
<gene>
    <name evidence="1" type="ORF">BMF94_1910</name>
</gene>
<name>A0A2S5BDT6_9BASI</name>
<proteinExistence type="predicted"/>
<dbReference type="OrthoDB" id="10669749at2759"/>